<dbReference type="PROSITE" id="PS50089">
    <property type="entry name" value="ZF_RING_2"/>
    <property type="match status" value="1"/>
</dbReference>
<reference evidence="5 6" key="1">
    <citation type="submission" date="2014-11" db="EMBL/GenBank/DDBJ databases">
        <authorList>
            <person name="Zhu J."/>
            <person name="Qi W."/>
            <person name="Song R."/>
        </authorList>
    </citation>
    <scope>NUCLEOTIDE SEQUENCE [LARGE SCALE GENOMIC DNA]</scope>
</reference>
<dbReference type="Pfam" id="PF24681">
    <property type="entry name" value="Kelch_KLHDC2_KLHL20_DRC7"/>
    <property type="match status" value="3"/>
</dbReference>
<keyword evidence="3" id="KW-0863">Zinc-finger</keyword>
<dbReference type="GO" id="GO:0008270">
    <property type="term" value="F:zinc ion binding"/>
    <property type="evidence" value="ECO:0007669"/>
    <property type="project" value="UniProtKB-KW"/>
</dbReference>
<name>A0A0G4EWQ1_VITBC</name>
<protein>
    <recommendedName>
        <fullName evidence="4">RING-type domain-containing protein</fullName>
    </recommendedName>
</protein>
<dbReference type="STRING" id="1169540.A0A0G4EWQ1"/>
<evidence type="ECO:0000256" key="3">
    <source>
        <dbReference type="PROSITE-ProRule" id="PRU00175"/>
    </source>
</evidence>
<dbReference type="EMBL" id="CDMY01000333">
    <property type="protein sequence ID" value="CEM02688.1"/>
    <property type="molecule type" value="Genomic_DNA"/>
</dbReference>
<dbReference type="SMART" id="SM00184">
    <property type="entry name" value="RING"/>
    <property type="match status" value="1"/>
</dbReference>
<dbReference type="PANTHER" id="PTHR46093:SF18">
    <property type="entry name" value="FIBRONECTIN TYPE-III DOMAIN-CONTAINING PROTEIN"/>
    <property type="match status" value="1"/>
</dbReference>
<keyword evidence="1" id="KW-0880">Kelch repeat</keyword>
<keyword evidence="3" id="KW-0479">Metal-binding</keyword>
<dbReference type="InterPro" id="IPR011043">
    <property type="entry name" value="Gal_Oxase/kelch_b-propeller"/>
</dbReference>
<evidence type="ECO:0000259" key="4">
    <source>
        <dbReference type="PROSITE" id="PS50089"/>
    </source>
</evidence>
<evidence type="ECO:0000313" key="6">
    <source>
        <dbReference type="Proteomes" id="UP000041254"/>
    </source>
</evidence>
<dbReference type="Gene3D" id="2.120.10.80">
    <property type="entry name" value="Kelch-type beta propeller"/>
    <property type="match status" value="4"/>
</dbReference>
<dbReference type="Pfam" id="PF01344">
    <property type="entry name" value="Kelch_1"/>
    <property type="match status" value="1"/>
</dbReference>
<dbReference type="SMART" id="SM00612">
    <property type="entry name" value="Kelch"/>
    <property type="match status" value="8"/>
</dbReference>
<dbReference type="SUPFAM" id="SSF50965">
    <property type="entry name" value="Galactose oxidase, central domain"/>
    <property type="match status" value="1"/>
</dbReference>
<dbReference type="VEuPathDB" id="CryptoDB:Vbra_13725"/>
<dbReference type="Proteomes" id="UP000041254">
    <property type="component" value="Unassembled WGS sequence"/>
</dbReference>
<dbReference type="OrthoDB" id="10251809at2759"/>
<gene>
    <name evidence="5" type="ORF">Vbra_13725</name>
</gene>
<dbReference type="AlphaFoldDB" id="A0A0G4EWQ1"/>
<dbReference type="InterPro" id="IPR001841">
    <property type="entry name" value="Znf_RING"/>
</dbReference>
<organism evidence="5 6">
    <name type="scientific">Vitrella brassicaformis (strain CCMP3155)</name>
    <dbReference type="NCBI Taxonomy" id="1169540"/>
    <lineage>
        <taxon>Eukaryota</taxon>
        <taxon>Sar</taxon>
        <taxon>Alveolata</taxon>
        <taxon>Colpodellida</taxon>
        <taxon>Vitrellaceae</taxon>
        <taxon>Vitrella</taxon>
    </lineage>
</organism>
<dbReference type="SUPFAM" id="SSF117281">
    <property type="entry name" value="Kelch motif"/>
    <property type="match status" value="2"/>
</dbReference>
<accession>A0A0G4EWQ1</accession>
<dbReference type="Pfam" id="PF13920">
    <property type="entry name" value="zf-C3HC4_3"/>
    <property type="match status" value="1"/>
</dbReference>
<evidence type="ECO:0000256" key="1">
    <source>
        <dbReference type="ARBA" id="ARBA00022441"/>
    </source>
</evidence>
<dbReference type="Gene3D" id="3.30.40.10">
    <property type="entry name" value="Zinc/RING finger domain, C3HC4 (zinc finger)"/>
    <property type="match status" value="1"/>
</dbReference>
<evidence type="ECO:0000313" key="5">
    <source>
        <dbReference type="EMBL" id="CEM02688.1"/>
    </source>
</evidence>
<proteinExistence type="predicted"/>
<dbReference type="PANTHER" id="PTHR46093">
    <property type="entry name" value="ACYL-COA-BINDING DOMAIN-CONTAINING PROTEIN 5"/>
    <property type="match status" value="1"/>
</dbReference>
<dbReference type="InterPro" id="IPR013083">
    <property type="entry name" value="Znf_RING/FYVE/PHD"/>
</dbReference>
<dbReference type="InterPro" id="IPR015915">
    <property type="entry name" value="Kelch-typ_b-propeller"/>
</dbReference>
<sequence length="802" mass="90816">MMNGRHAPMQTNGGVSNGRRMEWEQIQNIGDVYSSRTGHAVVLYDDVLYLFGGTDGSARQNDLYAFNIENGLWQLVADDRGPSRPPSARSGCQGIAYEGKLYFFGGYTKKDGEYFNDVHEFDIARCRWAPIKPIGEPPARRTDHSMVLYGTTAYIFGGFDGRNRFNDMRALGLAGESKRWLHVVANRSTQNPPKNRFGHTAVVYENSMYVFGGWDGHETLSDLYEYLFGTNEWINLPPRGSAPKPRYRHSAVIGGTKMFVFGGVDKTQTRYVDFHVFDCVARTWTQLETGGNVPSARTFHRAVMHRGYMYILGGFDGRRQNDTYRIKVLSAEQERIQEQRNNVARNGALTNGAASAAAAGAATRGTESMNAVMPEDFWQWIHITGERGDKYTPRTGHAVVVWNDHFYLFGGTDETARQNDIYQYDIPGNRWDKVIPSGGVVPASRSGSKGVVYRDYVYFFGGYTKKDGEYFNDVFRYSIPNKVWETVRTSGDDPPARTDHSCVVQNNRMLVFGGFDGRVRFQDLQMLDLEQHRWEQPPEAGAMATPPPMGRFGHTAVIYNNSMFIFGGWNGHETLDDLYEFSLGTFQWYNVPNRGRNVPKSRYRHSAAVYGCSMFIFGGVDKNQDRFADLFEFNIDTREWAQINTMGHPPTARTFHRAVVWGGYMYVLGGFDGSRKNDMYKIALVESIPRDEARQARRARLGMEGLGAAPDTENDAEAADKDYDHLDETGQLKRRVNELLSRLAAEIERNVCKVCYERDINCVLLDCAHRVVCSQCAESLPPPRMCPVCRKPIRRALETFNA</sequence>
<keyword evidence="6" id="KW-1185">Reference proteome</keyword>
<dbReference type="InParanoid" id="A0A0G4EWQ1"/>
<dbReference type="SUPFAM" id="SSF57850">
    <property type="entry name" value="RING/U-box"/>
    <property type="match status" value="1"/>
</dbReference>
<feature type="domain" description="RING-type" evidence="4">
    <location>
        <begin position="752"/>
        <end position="790"/>
    </location>
</feature>
<dbReference type="PhylomeDB" id="A0A0G4EWQ1"/>
<keyword evidence="2" id="KW-0677">Repeat</keyword>
<dbReference type="InterPro" id="IPR006652">
    <property type="entry name" value="Kelch_1"/>
</dbReference>
<keyword evidence="3" id="KW-0862">Zinc</keyword>
<evidence type="ECO:0000256" key="2">
    <source>
        <dbReference type="ARBA" id="ARBA00022737"/>
    </source>
</evidence>
<dbReference type="OMA" id="IAYKECI"/>